<feature type="domain" description="NAD-dependent epimerase/dehydratase" evidence="3">
    <location>
        <begin position="14"/>
        <end position="184"/>
    </location>
</feature>
<dbReference type="Proteomes" id="UP001302676">
    <property type="component" value="Unassembled WGS sequence"/>
</dbReference>
<gene>
    <name evidence="4" type="ORF">C8A04DRAFT_40586</name>
</gene>
<keyword evidence="5" id="KW-1185">Reference proteome</keyword>
<dbReference type="RefSeq" id="XP_062632946.1">
    <property type="nucleotide sequence ID" value="XM_062784996.1"/>
</dbReference>
<dbReference type="PANTHER" id="PTHR10366">
    <property type="entry name" value="NAD DEPENDENT EPIMERASE/DEHYDRATASE"/>
    <property type="match status" value="1"/>
</dbReference>
<evidence type="ECO:0000313" key="4">
    <source>
        <dbReference type="EMBL" id="KAK4139575.1"/>
    </source>
</evidence>
<dbReference type="Pfam" id="PF01370">
    <property type="entry name" value="Epimerase"/>
    <property type="match status" value="1"/>
</dbReference>
<dbReference type="Gene3D" id="3.40.50.720">
    <property type="entry name" value="NAD(P)-binding Rossmann-like Domain"/>
    <property type="match status" value="1"/>
</dbReference>
<accession>A0AAN6UW04</accession>
<dbReference type="GeneID" id="87821609"/>
<evidence type="ECO:0000256" key="1">
    <source>
        <dbReference type="ARBA" id="ARBA00023002"/>
    </source>
</evidence>
<sequence>MLSDNLAIPKGSRILVTGANSYIGSHIVDLLLELGYAVRGTVRENKPWLNALFEKKYGKGQFETVIIPSLEAPGAFESALADVAGVVHVASVVSFSSDPNEVVTPVVAATINALQAASKHSSVKRFVLTSSSTAALLPPLNKKVVVTEVAAWSDSTPPEAKGFSNYAASKTEGEREAWKWIKKNKPGWGRILAPQIPGSTMGWTRNLLKGDDFAIKTFPPQWYVHVRDIARHHAIALLAPAIHDERIFSFAGPFNWTEVLAILHKLRPEAQLPDAPENEGRDLSDIKPAKRAAALLKEYFGRDDWTSMEEALAEGIEEVEQ</sequence>
<dbReference type="AlphaFoldDB" id="A0AAN6UW04"/>
<evidence type="ECO:0000313" key="5">
    <source>
        <dbReference type="Proteomes" id="UP001302676"/>
    </source>
</evidence>
<dbReference type="InterPro" id="IPR001509">
    <property type="entry name" value="Epimerase_deHydtase"/>
</dbReference>
<name>A0AAN6UW04_9PEZI</name>
<organism evidence="4 5">
    <name type="scientific">Dichotomopilus funicola</name>
    <dbReference type="NCBI Taxonomy" id="1934379"/>
    <lineage>
        <taxon>Eukaryota</taxon>
        <taxon>Fungi</taxon>
        <taxon>Dikarya</taxon>
        <taxon>Ascomycota</taxon>
        <taxon>Pezizomycotina</taxon>
        <taxon>Sordariomycetes</taxon>
        <taxon>Sordariomycetidae</taxon>
        <taxon>Sordariales</taxon>
        <taxon>Chaetomiaceae</taxon>
        <taxon>Dichotomopilus</taxon>
    </lineage>
</organism>
<reference evidence="4" key="1">
    <citation type="journal article" date="2023" name="Mol. Phylogenet. Evol.">
        <title>Genome-scale phylogeny and comparative genomics of the fungal order Sordariales.</title>
        <authorList>
            <person name="Hensen N."/>
            <person name="Bonometti L."/>
            <person name="Westerberg I."/>
            <person name="Brannstrom I.O."/>
            <person name="Guillou S."/>
            <person name="Cros-Aarteil S."/>
            <person name="Calhoun S."/>
            <person name="Haridas S."/>
            <person name="Kuo A."/>
            <person name="Mondo S."/>
            <person name="Pangilinan J."/>
            <person name="Riley R."/>
            <person name="LaButti K."/>
            <person name="Andreopoulos B."/>
            <person name="Lipzen A."/>
            <person name="Chen C."/>
            <person name="Yan M."/>
            <person name="Daum C."/>
            <person name="Ng V."/>
            <person name="Clum A."/>
            <person name="Steindorff A."/>
            <person name="Ohm R.A."/>
            <person name="Martin F."/>
            <person name="Silar P."/>
            <person name="Natvig D.O."/>
            <person name="Lalanne C."/>
            <person name="Gautier V."/>
            <person name="Ament-Velasquez S.L."/>
            <person name="Kruys A."/>
            <person name="Hutchinson M.I."/>
            <person name="Powell A.J."/>
            <person name="Barry K."/>
            <person name="Miller A.N."/>
            <person name="Grigoriev I.V."/>
            <person name="Debuchy R."/>
            <person name="Gladieux P."/>
            <person name="Hiltunen Thoren M."/>
            <person name="Johannesson H."/>
        </authorList>
    </citation>
    <scope>NUCLEOTIDE SEQUENCE</scope>
    <source>
        <strain evidence="4">CBS 141.50</strain>
    </source>
</reference>
<comment type="similarity">
    <text evidence="2">Belongs to the NAD(P)-dependent epimerase/dehydratase family. Dihydroflavonol-4-reductase subfamily.</text>
</comment>
<evidence type="ECO:0000259" key="3">
    <source>
        <dbReference type="Pfam" id="PF01370"/>
    </source>
</evidence>
<dbReference type="PANTHER" id="PTHR10366:SF562">
    <property type="entry name" value="ALDEHYDE REDUCTASE II (AFU_ORTHOLOGUE AFUA_1G11360)"/>
    <property type="match status" value="1"/>
</dbReference>
<evidence type="ECO:0000256" key="2">
    <source>
        <dbReference type="ARBA" id="ARBA00023445"/>
    </source>
</evidence>
<dbReference type="InterPro" id="IPR036291">
    <property type="entry name" value="NAD(P)-bd_dom_sf"/>
</dbReference>
<dbReference type="GO" id="GO:0016616">
    <property type="term" value="F:oxidoreductase activity, acting on the CH-OH group of donors, NAD or NADP as acceptor"/>
    <property type="evidence" value="ECO:0007669"/>
    <property type="project" value="TreeGrafter"/>
</dbReference>
<dbReference type="InterPro" id="IPR050425">
    <property type="entry name" value="NAD(P)_dehydrat-like"/>
</dbReference>
<comment type="caution">
    <text evidence="4">The sequence shown here is derived from an EMBL/GenBank/DDBJ whole genome shotgun (WGS) entry which is preliminary data.</text>
</comment>
<reference evidence="4" key="2">
    <citation type="submission" date="2023-05" db="EMBL/GenBank/DDBJ databases">
        <authorList>
            <consortium name="Lawrence Berkeley National Laboratory"/>
            <person name="Steindorff A."/>
            <person name="Hensen N."/>
            <person name="Bonometti L."/>
            <person name="Westerberg I."/>
            <person name="Brannstrom I.O."/>
            <person name="Guillou S."/>
            <person name="Cros-Aarteil S."/>
            <person name="Calhoun S."/>
            <person name="Haridas S."/>
            <person name="Kuo A."/>
            <person name="Mondo S."/>
            <person name="Pangilinan J."/>
            <person name="Riley R."/>
            <person name="Labutti K."/>
            <person name="Andreopoulos B."/>
            <person name="Lipzen A."/>
            <person name="Chen C."/>
            <person name="Yanf M."/>
            <person name="Daum C."/>
            <person name="Ng V."/>
            <person name="Clum A."/>
            <person name="Ohm R."/>
            <person name="Martin F."/>
            <person name="Silar P."/>
            <person name="Natvig D."/>
            <person name="Lalanne C."/>
            <person name="Gautier V."/>
            <person name="Ament-Velasquez S.L."/>
            <person name="Kruys A."/>
            <person name="Hutchinson M.I."/>
            <person name="Powell A.J."/>
            <person name="Barry K."/>
            <person name="Miller A.N."/>
            <person name="Grigoriev I.V."/>
            <person name="Debuchy R."/>
            <person name="Gladieux P."/>
            <person name="Thoren M.H."/>
            <person name="Johannesson H."/>
        </authorList>
    </citation>
    <scope>NUCLEOTIDE SEQUENCE</scope>
    <source>
        <strain evidence="4">CBS 141.50</strain>
    </source>
</reference>
<proteinExistence type="inferred from homology"/>
<protein>
    <submittedName>
        <fullName evidence="4">Cinnamoyl-CoA reductase</fullName>
    </submittedName>
</protein>
<dbReference type="SUPFAM" id="SSF51735">
    <property type="entry name" value="NAD(P)-binding Rossmann-fold domains"/>
    <property type="match status" value="1"/>
</dbReference>
<dbReference type="EMBL" id="MU853657">
    <property type="protein sequence ID" value="KAK4139575.1"/>
    <property type="molecule type" value="Genomic_DNA"/>
</dbReference>
<keyword evidence="1" id="KW-0560">Oxidoreductase</keyword>